<protein>
    <submittedName>
        <fullName evidence="1">Uncharacterized protein</fullName>
    </submittedName>
</protein>
<dbReference type="Proteomes" id="UP001152795">
    <property type="component" value="Unassembled WGS sequence"/>
</dbReference>
<dbReference type="InterPro" id="IPR043502">
    <property type="entry name" value="DNA/RNA_pol_sf"/>
</dbReference>
<dbReference type="InterPro" id="IPR000477">
    <property type="entry name" value="RT_dom"/>
</dbReference>
<organism evidence="1 2">
    <name type="scientific">Paramuricea clavata</name>
    <name type="common">Red gorgonian</name>
    <name type="synonym">Violescent sea-whip</name>
    <dbReference type="NCBI Taxonomy" id="317549"/>
    <lineage>
        <taxon>Eukaryota</taxon>
        <taxon>Metazoa</taxon>
        <taxon>Cnidaria</taxon>
        <taxon>Anthozoa</taxon>
        <taxon>Octocorallia</taxon>
        <taxon>Malacalcyonacea</taxon>
        <taxon>Plexauridae</taxon>
        <taxon>Paramuricea</taxon>
    </lineage>
</organism>
<gene>
    <name evidence="1" type="ORF">PACLA_8A059614</name>
</gene>
<dbReference type="AlphaFoldDB" id="A0A6S7KFX1"/>
<accession>A0A6S7KFX1</accession>
<evidence type="ECO:0000313" key="2">
    <source>
        <dbReference type="Proteomes" id="UP001152795"/>
    </source>
</evidence>
<dbReference type="SUPFAM" id="SSF56672">
    <property type="entry name" value="DNA/RNA polymerases"/>
    <property type="match status" value="1"/>
</dbReference>
<dbReference type="OrthoDB" id="426210at2759"/>
<comment type="caution">
    <text evidence="1">The sequence shown here is derived from an EMBL/GenBank/DDBJ whole genome shotgun (WGS) entry which is preliminary data.</text>
</comment>
<feature type="non-terminal residue" evidence="1">
    <location>
        <position position="170"/>
    </location>
</feature>
<evidence type="ECO:0000313" key="1">
    <source>
        <dbReference type="EMBL" id="CAB4044756.1"/>
    </source>
</evidence>
<name>A0A6S7KFX1_PARCT</name>
<sequence>MSLSLGLVPSQWKRANITPVFKKEDPTLSSNYRPISLLCVLPNVLERCVHFHSYHHLAPLIYEMQHGFVRGKSTTTQLLEVYHDILESVASGKEVDAIYLDLSKAFDKVPHSLLLHKLENYGIGGSLLSWFQSYLTNRQQRVVLHGVCSDWLPVTSGVPQGSILSPLLFL</sequence>
<dbReference type="PROSITE" id="PS50878">
    <property type="entry name" value="RT_POL"/>
    <property type="match status" value="1"/>
</dbReference>
<dbReference type="CDD" id="cd01650">
    <property type="entry name" value="RT_nLTR_like"/>
    <property type="match status" value="1"/>
</dbReference>
<keyword evidence="2" id="KW-1185">Reference proteome</keyword>
<proteinExistence type="predicted"/>
<reference evidence="1" key="1">
    <citation type="submission" date="2020-04" db="EMBL/GenBank/DDBJ databases">
        <authorList>
            <person name="Alioto T."/>
            <person name="Alioto T."/>
            <person name="Gomez Garrido J."/>
        </authorList>
    </citation>
    <scope>NUCLEOTIDE SEQUENCE</scope>
    <source>
        <strain evidence="1">A484AB</strain>
    </source>
</reference>
<dbReference type="EMBL" id="CACRXK020036076">
    <property type="protein sequence ID" value="CAB4044756.1"/>
    <property type="molecule type" value="Genomic_DNA"/>
</dbReference>
<dbReference type="Pfam" id="PF00078">
    <property type="entry name" value="RVT_1"/>
    <property type="match status" value="1"/>
</dbReference>
<dbReference type="PANTHER" id="PTHR33332">
    <property type="entry name" value="REVERSE TRANSCRIPTASE DOMAIN-CONTAINING PROTEIN"/>
    <property type="match status" value="1"/>
</dbReference>